<keyword evidence="5" id="KW-1185">Reference proteome</keyword>
<dbReference type="Pfam" id="PF12796">
    <property type="entry name" value="Ank_2"/>
    <property type="match status" value="1"/>
</dbReference>
<sequence length="274" mass="30179">MEARFTAMDIRINEMTSALMTRQDLHHQEMVQKVEELDQKLAYFKEHVIDPILEIRTLNQDCNCRCLNNSIDCAARGCLPVNIDHTIATDHETTIASVVQPLTAIPSSQPPTNAIAGLDMWKAAKRGDLAFINKALASGTDIHWENPDHLDRTALHVAAEYNHPAVVRRLIAAGGYKDQLDNINFTPLFSAAQGGSTDAVRILIDEGADVNIPKYGNYTAIHDAAHNNHIDIVQLLLMNDATPHSIEMALEVARGRENDEVAKIIANFIGSTSS</sequence>
<dbReference type="Proteomes" id="UP001497623">
    <property type="component" value="Unassembled WGS sequence"/>
</dbReference>
<evidence type="ECO:0000256" key="3">
    <source>
        <dbReference type="PROSITE-ProRule" id="PRU00023"/>
    </source>
</evidence>
<dbReference type="GO" id="GO:0004842">
    <property type="term" value="F:ubiquitin-protein transferase activity"/>
    <property type="evidence" value="ECO:0007669"/>
    <property type="project" value="TreeGrafter"/>
</dbReference>
<accession>A0AAV2S9B7</accession>
<dbReference type="GO" id="GO:0031436">
    <property type="term" value="C:BRCA1-BARD1 complex"/>
    <property type="evidence" value="ECO:0007669"/>
    <property type="project" value="TreeGrafter"/>
</dbReference>
<dbReference type="EMBL" id="CAXKWB010050008">
    <property type="protein sequence ID" value="CAL4169351.1"/>
    <property type="molecule type" value="Genomic_DNA"/>
</dbReference>
<proteinExistence type="predicted"/>
<dbReference type="Pfam" id="PF00023">
    <property type="entry name" value="Ank"/>
    <property type="match status" value="1"/>
</dbReference>
<dbReference type="PRINTS" id="PR01415">
    <property type="entry name" value="ANKYRIN"/>
</dbReference>
<keyword evidence="1" id="KW-0677">Repeat</keyword>
<dbReference type="GO" id="GO:0085020">
    <property type="term" value="P:protein K6-linked ubiquitination"/>
    <property type="evidence" value="ECO:0007669"/>
    <property type="project" value="TreeGrafter"/>
</dbReference>
<dbReference type="InterPro" id="IPR002110">
    <property type="entry name" value="Ankyrin_rpt"/>
</dbReference>
<feature type="repeat" description="ANK" evidence="3">
    <location>
        <begin position="150"/>
        <end position="182"/>
    </location>
</feature>
<organism evidence="4 5">
    <name type="scientific">Meganyctiphanes norvegica</name>
    <name type="common">Northern krill</name>
    <name type="synonym">Thysanopoda norvegica</name>
    <dbReference type="NCBI Taxonomy" id="48144"/>
    <lineage>
        <taxon>Eukaryota</taxon>
        <taxon>Metazoa</taxon>
        <taxon>Ecdysozoa</taxon>
        <taxon>Arthropoda</taxon>
        <taxon>Crustacea</taxon>
        <taxon>Multicrustacea</taxon>
        <taxon>Malacostraca</taxon>
        <taxon>Eumalacostraca</taxon>
        <taxon>Eucarida</taxon>
        <taxon>Euphausiacea</taxon>
        <taxon>Euphausiidae</taxon>
        <taxon>Meganyctiphanes</taxon>
    </lineage>
</organism>
<feature type="repeat" description="ANK" evidence="3">
    <location>
        <begin position="183"/>
        <end position="215"/>
    </location>
</feature>
<feature type="non-terminal residue" evidence="4">
    <location>
        <position position="274"/>
    </location>
</feature>
<dbReference type="PROSITE" id="PS50088">
    <property type="entry name" value="ANK_REPEAT"/>
    <property type="match status" value="3"/>
</dbReference>
<evidence type="ECO:0000313" key="4">
    <source>
        <dbReference type="EMBL" id="CAL4169351.1"/>
    </source>
</evidence>
<dbReference type="AlphaFoldDB" id="A0AAV2S9B7"/>
<dbReference type="PROSITE" id="PS50297">
    <property type="entry name" value="ANK_REP_REGION"/>
    <property type="match status" value="2"/>
</dbReference>
<evidence type="ECO:0000256" key="2">
    <source>
        <dbReference type="ARBA" id="ARBA00023043"/>
    </source>
</evidence>
<comment type="caution">
    <text evidence="4">The sequence shown here is derived from an EMBL/GenBank/DDBJ whole genome shotgun (WGS) entry which is preliminary data.</text>
</comment>
<name>A0AAV2S9B7_MEGNR</name>
<dbReference type="Gene3D" id="1.25.40.20">
    <property type="entry name" value="Ankyrin repeat-containing domain"/>
    <property type="match status" value="1"/>
</dbReference>
<dbReference type="PANTHER" id="PTHR24171">
    <property type="entry name" value="ANKYRIN REPEAT DOMAIN-CONTAINING PROTEIN 39-RELATED"/>
    <property type="match status" value="1"/>
</dbReference>
<dbReference type="GO" id="GO:0070531">
    <property type="term" value="C:BRCA1-A complex"/>
    <property type="evidence" value="ECO:0007669"/>
    <property type="project" value="TreeGrafter"/>
</dbReference>
<dbReference type="PANTHER" id="PTHR24171:SF8">
    <property type="entry name" value="BRCA1-ASSOCIATED RING DOMAIN PROTEIN 1"/>
    <property type="match status" value="1"/>
</dbReference>
<protein>
    <submittedName>
        <fullName evidence="4">Uncharacterized protein</fullName>
    </submittedName>
</protein>
<keyword evidence="2 3" id="KW-0040">ANK repeat</keyword>
<dbReference type="InterPro" id="IPR036770">
    <property type="entry name" value="Ankyrin_rpt-contain_sf"/>
</dbReference>
<gene>
    <name evidence="4" type="ORF">MNOR_LOCUS33837</name>
</gene>
<dbReference type="SMART" id="SM00248">
    <property type="entry name" value="ANK"/>
    <property type="match status" value="3"/>
</dbReference>
<reference evidence="4 5" key="1">
    <citation type="submission" date="2024-05" db="EMBL/GenBank/DDBJ databases">
        <authorList>
            <person name="Wallberg A."/>
        </authorList>
    </citation>
    <scope>NUCLEOTIDE SEQUENCE [LARGE SCALE GENOMIC DNA]</scope>
</reference>
<feature type="repeat" description="ANK" evidence="3">
    <location>
        <begin position="216"/>
        <end position="248"/>
    </location>
</feature>
<evidence type="ECO:0000256" key="1">
    <source>
        <dbReference type="ARBA" id="ARBA00022737"/>
    </source>
</evidence>
<dbReference type="SUPFAM" id="SSF48403">
    <property type="entry name" value="Ankyrin repeat"/>
    <property type="match status" value="1"/>
</dbReference>
<evidence type="ECO:0000313" key="5">
    <source>
        <dbReference type="Proteomes" id="UP001497623"/>
    </source>
</evidence>